<protein>
    <recommendedName>
        <fullName evidence="4">NADH dehydrogenase subunit 5</fullName>
    </recommendedName>
</protein>
<dbReference type="EMBL" id="JASCZI010212736">
    <property type="protein sequence ID" value="MED6200201.1"/>
    <property type="molecule type" value="Genomic_DNA"/>
</dbReference>
<reference evidence="2 3" key="1">
    <citation type="journal article" date="2023" name="Plants (Basel)">
        <title>Bridging the Gap: Combining Genomics and Transcriptomics Approaches to Understand Stylosanthes scabra, an Orphan Legume from the Brazilian Caatinga.</title>
        <authorList>
            <person name="Ferreira-Neto J.R.C."/>
            <person name="da Silva M.D."/>
            <person name="Binneck E."/>
            <person name="de Melo N.F."/>
            <person name="da Silva R.H."/>
            <person name="de Melo A.L.T.M."/>
            <person name="Pandolfi V."/>
            <person name="Bustamante F.O."/>
            <person name="Brasileiro-Vidal A.C."/>
            <person name="Benko-Iseppon A.M."/>
        </authorList>
    </citation>
    <scope>NUCLEOTIDE SEQUENCE [LARGE SCALE GENOMIC DNA]</scope>
    <source>
        <tissue evidence="2">Leaves</tissue>
    </source>
</reference>
<keyword evidence="3" id="KW-1185">Reference proteome</keyword>
<comment type="caution">
    <text evidence="2">The sequence shown here is derived from an EMBL/GenBank/DDBJ whole genome shotgun (WGS) entry which is preliminary data.</text>
</comment>
<dbReference type="Proteomes" id="UP001341840">
    <property type="component" value="Unassembled WGS sequence"/>
</dbReference>
<evidence type="ECO:0000313" key="3">
    <source>
        <dbReference type="Proteomes" id="UP001341840"/>
    </source>
</evidence>
<feature type="non-terminal residue" evidence="2">
    <location>
        <position position="60"/>
    </location>
</feature>
<feature type="transmembrane region" description="Helical" evidence="1">
    <location>
        <begin position="38"/>
        <end position="59"/>
    </location>
</feature>
<feature type="non-terminal residue" evidence="2">
    <location>
        <position position="1"/>
    </location>
</feature>
<evidence type="ECO:0000256" key="1">
    <source>
        <dbReference type="SAM" id="Phobius"/>
    </source>
</evidence>
<evidence type="ECO:0008006" key="4">
    <source>
        <dbReference type="Google" id="ProtNLM"/>
    </source>
</evidence>
<keyword evidence="1" id="KW-0812">Transmembrane</keyword>
<sequence>SSINTLKPMIHTILVLLNPLKNMHQVKHGGLLGWTGLWFMRSLWSLMSLWCFLLLTLVFH</sequence>
<keyword evidence="1" id="KW-1133">Transmembrane helix</keyword>
<evidence type="ECO:0000313" key="2">
    <source>
        <dbReference type="EMBL" id="MED6200201.1"/>
    </source>
</evidence>
<keyword evidence="1" id="KW-0472">Membrane</keyword>
<gene>
    <name evidence="2" type="ORF">PIB30_082817</name>
</gene>
<proteinExistence type="predicted"/>
<accession>A0ABU6XS74</accession>
<name>A0ABU6XS74_9FABA</name>
<organism evidence="2 3">
    <name type="scientific">Stylosanthes scabra</name>
    <dbReference type="NCBI Taxonomy" id="79078"/>
    <lineage>
        <taxon>Eukaryota</taxon>
        <taxon>Viridiplantae</taxon>
        <taxon>Streptophyta</taxon>
        <taxon>Embryophyta</taxon>
        <taxon>Tracheophyta</taxon>
        <taxon>Spermatophyta</taxon>
        <taxon>Magnoliopsida</taxon>
        <taxon>eudicotyledons</taxon>
        <taxon>Gunneridae</taxon>
        <taxon>Pentapetalae</taxon>
        <taxon>rosids</taxon>
        <taxon>fabids</taxon>
        <taxon>Fabales</taxon>
        <taxon>Fabaceae</taxon>
        <taxon>Papilionoideae</taxon>
        <taxon>50 kb inversion clade</taxon>
        <taxon>dalbergioids sensu lato</taxon>
        <taxon>Dalbergieae</taxon>
        <taxon>Pterocarpus clade</taxon>
        <taxon>Stylosanthes</taxon>
    </lineage>
</organism>